<dbReference type="AlphaFoldDB" id="A0A934V6E6"/>
<evidence type="ECO:0000313" key="4">
    <source>
        <dbReference type="Proteomes" id="UP000635245"/>
    </source>
</evidence>
<reference evidence="3" key="1">
    <citation type="submission" date="2020-12" db="EMBL/GenBank/DDBJ databases">
        <title>Prauserella sp. ASG 168, a novel actinomycete isolated from cave rock.</title>
        <authorList>
            <person name="Suriyachadkun C."/>
        </authorList>
    </citation>
    <scope>NUCLEOTIDE SEQUENCE</scope>
    <source>
        <strain evidence="3">ASG 168</strain>
    </source>
</reference>
<evidence type="ECO:0000259" key="2">
    <source>
        <dbReference type="Pfam" id="PF14016"/>
    </source>
</evidence>
<name>A0A934V6E6_9PSEU</name>
<feature type="signal peptide" evidence="1">
    <location>
        <begin position="1"/>
        <end position="33"/>
    </location>
</feature>
<dbReference type="EMBL" id="JAENJH010000006">
    <property type="protein sequence ID" value="MBK1787452.1"/>
    <property type="molecule type" value="Genomic_DNA"/>
</dbReference>
<evidence type="ECO:0000256" key="1">
    <source>
        <dbReference type="SAM" id="SignalP"/>
    </source>
</evidence>
<accession>A0A934V6E6</accession>
<dbReference type="RefSeq" id="WP_200322062.1">
    <property type="nucleotide sequence ID" value="NZ_JAENJH010000006.1"/>
</dbReference>
<dbReference type="Pfam" id="PF14016">
    <property type="entry name" value="DUF4232"/>
    <property type="match status" value="1"/>
</dbReference>
<feature type="domain" description="DUF4232" evidence="2">
    <location>
        <begin position="40"/>
        <end position="166"/>
    </location>
</feature>
<protein>
    <submittedName>
        <fullName evidence="3">DUF4232 domain-containing protein</fullName>
    </submittedName>
</protein>
<proteinExistence type="predicted"/>
<keyword evidence="1" id="KW-0732">Signal</keyword>
<comment type="caution">
    <text evidence="3">The sequence shown here is derived from an EMBL/GenBank/DDBJ whole genome shotgun (WGS) entry which is preliminary data.</text>
</comment>
<dbReference type="InterPro" id="IPR025326">
    <property type="entry name" value="DUF4232"/>
</dbReference>
<organism evidence="3 4">
    <name type="scientific">Prauserella cavernicola</name>
    <dbReference type="NCBI Taxonomy" id="2800127"/>
    <lineage>
        <taxon>Bacteria</taxon>
        <taxon>Bacillati</taxon>
        <taxon>Actinomycetota</taxon>
        <taxon>Actinomycetes</taxon>
        <taxon>Pseudonocardiales</taxon>
        <taxon>Pseudonocardiaceae</taxon>
        <taxon>Prauserella</taxon>
    </lineage>
</organism>
<feature type="chain" id="PRO_5037210558" evidence="1">
    <location>
        <begin position="34"/>
        <end position="175"/>
    </location>
</feature>
<gene>
    <name evidence="3" type="ORF">JHE00_24270</name>
</gene>
<keyword evidence="4" id="KW-1185">Reference proteome</keyword>
<evidence type="ECO:0000313" key="3">
    <source>
        <dbReference type="EMBL" id="MBK1787452.1"/>
    </source>
</evidence>
<dbReference type="Proteomes" id="UP000635245">
    <property type="component" value="Unassembled WGS sequence"/>
</dbReference>
<sequence length="175" mass="17794">MTIRTHLRRTGATLAVATMAAGVATLASGAAQAESTDLGCTAQQVDTTLVPGEPGAGSRYGYLEFTAKPGEACYLSGSVPVNLVGAHDVLLSNEAPSDAPHVYLRDGSSAHVNLRWTAIAANDQQQKPLAITVDTPGNPEAPAISVPWTLDSVDATPDSHTVHVGAATGGPAPTT</sequence>